<comment type="caution">
    <text evidence="2">The sequence shown here is derived from an EMBL/GenBank/DDBJ whole genome shotgun (WGS) entry which is preliminary data.</text>
</comment>
<proteinExistence type="predicted"/>
<protein>
    <submittedName>
        <fullName evidence="2">Uncharacterized protein</fullName>
    </submittedName>
</protein>
<organism evidence="2 3">
    <name type="scientific">Cylicocyclus nassatus</name>
    <name type="common">Nematode worm</name>
    <dbReference type="NCBI Taxonomy" id="53992"/>
    <lineage>
        <taxon>Eukaryota</taxon>
        <taxon>Metazoa</taxon>
        <taxon>Ecdysozoa</taxon>
        <taxon>Nematoda</taxon>
        <taxon>Chromadorea</taxon>
        <taxon>Rhabditida</taxon>
        <taxon>Rhabditina</taxon>
        <taxon>Rhabditomorpha</taxon>
        <taxon>Strongyloidea</taxon>
        <taxon>Strongylidae</taxon>
        <taxon>Cylicocyclus</taxon>
    </lineage>
</organism>
<evidence type="ECO:0000256" key="1">
    <source>
        <dbReference type="SAM" id="Phobius"/>
    </source>
</evidence>
<name>A0AA36GTF7_CYLNA</name>
<keyword evidence="1" id="KW-1133">Transmembrane helix</keyword>
<reference evidence="2" key="1">
    <citation type="submission" date="2023-07" db="EMBL/GenBank/DDBJ databases">
        <authorList>
            <consortium name="CYATHOMIX"/>
        </authorList>
    </citation>
    <scope>NUCLEOTIDE SEQUENCE</scope>
    <source>
        <strain evidence="2">N/A</strain>
    </source>
</reference>
<keyword evidence="1" id="KW-0812">Transmembrane</keyword>
<dbReference type="Proteomes" id="UP001176961">
    <property type="component" value="Unassembled WGS sequence"/>
</dbReference>
<keyword evidence="3" id="KW-1185">Reference proteome</keyword>
<dbReference type="AlphaFoldDB" id="A0AA36GTF7"/>
<evidence type="ECO:0000313" key="3">
    <source>
        <dbReference type="Proteomes" id="UP001176961"/>
    </source>
</evidence>
<feature type="transmembrane region" description="Helical" evidence="1">
    <location>
        <begin position="78"/>
        <end position="99"/>
    </location>
</feature>
<evidence type="ECO:0000313" key="2">
    <source>
        <dbReference type="EMBL" id="CAJ0598030.1"/>
    </source>
</evidence>
<sequence length="234" mass="26802">MAQNRDANELATLLTRERHRERRAITMNPHVVGVTIFSRCVECLHLLQCRRSYCLLSVVNYTADLLIVSWLFDGYDEVVDLLYCIASCLFGIAITSLYLNRPLLMLPDVIYKITVSFCSLFFAIEEVDSGLKGSMYRLLFVLCAVLMQFFENYVLFMALSSKQLEQQRLIQNRPPPAYEQLSAMNLMQRTGEPCTSKPVVPDEMKKGRPETPPPCYEIAMETLKTSKKDIVHVV</sequence>
<gene>
    <name evidence="2" type="ORF">CYNAS_LOCUS10013</name>
</gene>
<keyword evidence="1" id="KW-0472">Membrane</keyword>
<accession>A0AA36GTF7</accession>
<feature type="transmembrane region" description="Helical" evidence="1">
    <location>
        <begin position="136"/>
        <end position="159"/>
    </location>
</feature>
<feature type="transmembrane region" description="Helical" evidence="1">
    <location>
        <begin position="53"/>
        <end position="72"/>
    </location>
</feature>
<dbReference type="EMBL" id="CATQJL010000223">
    <property type="protein sequence ID" value="CAJ0598030.1"/>
    <property type="molecule type" value="Genomic_DNA"/>
</dbReference>